<evidence type="ECO:0000256" key="1">
    <source>
        <dbReference type="ARBA" id="ARBA00004123"/>
    </source>
</evidence>
<dbReference type="Gene3D" id="1.25.40.10">
    <property type="entry name" value="Tetratricopeptide repeat domain"/>
    <property type="match status" value="1"/>
</dbReference>
<evidence type="ECO:0000256" key="4">
    <source>
        <dbReference type="ARBA" id="ARBA00022737"/>
    </source>
</evidence>
<dbReference type="SUPFAM" id="SSF49764">
    <property type="entry name" value="HSP20-like chaperones"/>
    <property type="match status" value="1"/>
</dbReference>
<keyword evidence="7" id="KW-0539">Nucleus</keyword>
<evidence type="ECO:0000259" key="13">
    <source>
        <dbReference type="PROSITE" id="PS51203"/>
    </source>
</evidence>
<dbReference type="PROSITE" id="PS50005">
    <property type="entry name" value="TPR"/>
    <property type="match status" value="2"/>
</dbReference>
<feature type="domain" description="CS" evidence="13">
    <location>
        <begin position="3"/>
        <end position="87"/>
    </location>
</feature>
<feature type="compositionally biased region" description="Basic and acidic residues" evidence="12">
    <location>
        <begin position="183"/>
        <end position="198"/>
    </location>
</feature>
<feature type="repeat" description="TPR" evidence="11">
    <location>
        <begin position="351"/>
        <end position="384"/>
    </location>
</feature>
<dbReference type="PANTHER" id="PTHR46492:SF1">
    <property type="entry name" value="DYNEIN AXONEMAL ASSEMBLY FACTOR 4"/>
    <property type="match status" value="1"/>
</dbReference>
<proteinExistence type="predicted"/>
<sequence length="403" mass="46320">MPLIVKDFGWEETDKMVWVTVPLKGVKANKVDILSSDEYLKVSYPPYLFECLLFAAVDDGKGSAQVGNGAVVFKLYKQEPGLWNRLQSPDADDKQIMKQKREEAQEKVKKRLEEEATLKSTTKRANEKLAINEMMKIEDGERERISSIKESERNKATEDLERWKEEQRIIAEKEKEKLLAAQREQVEAEKERDREERRKQRKAKANNIFEKENKSGNAPRESGKIVVTHTPRVFPTPTRESQTPQEEEWLKKQAEAKRSIEMSLDKDLTEEEKNPQWLQDKGNSFFASGDYKSAINAYTHAIHLTPKLPSLYSNRAACHLKLRNFFKVIEDCSKAMDLLFPPVPQNAKSRCKALVRRGTAFCELELYVEGLKDYEAALAVEPKNEALAADAERIRQVIQSTEA</sequence>
<evidence type="ECO:0000313" key="14">
    <source>
        <dbReference type="Proteomes" id="UP000694888"/>
    </source>
</evidence>
<evidence type="ECO:0000256" key="12">
    <source>
        <dbReference type="SAM" id="MobiDB-lite"/>
    </source>
</evidence>
<feature type="region of interest" description="Disordered" evidence="12">
    <location>
        <begin position="234"/>
        <end position="256"/>
    </location>
</feature>
<dbReference type="Gene3D" id="2.60.40.790">
    <property type="match status" value="1"/>
</dbReference>
<dbReference type="SMART" id="SM00028">
    <property type="entry name" value="TPR"/>
    <property type="match status" value="3"/>
</dbReference>
<keyword evidence="5 11" id="KW-0802">TPR repeat</keyword>
<keyword evidence="14" id="KW-1185">Reference proteome</keyword>
<dbReference type="InterPro" id="IPR037894">
    <property type="entry name" value="CS_DYX1C1"/>
</dbReference>
<reference evidence="15" key="1">
    <citation type="submission" date="2025-08" db="UniProtKB">
        <authorList>
            <consortium name="RefSeq"/>
        </authorList>
    </citation>
    <scope>IDENTIFICATION</scope>
</reference>
<dbReference type="InterPro" id="IPR052004">
    <property type="entry name" value="Dynein_assembly_factor_4"/>
</dbReference>
<keyword evidence="4" id="KW-0677">Repeat</keyword>
<dbReference type="GeneID" id="101854627"/>
<dbReference type="Pfam" id="PF04969">
    <property type="entry name" value="CS"/>
    <property type="match status" value="1"/>
</dbReference>
<evidence type="ECO:0000256" key="6">
    <source>
        <dbReference type="ARBA" id="ARBA00022902"/>
    </source>
</evidence>
<protein>
    <recommendedName>
        <fullName evidence="10">Dynein axonemal assembly factor 4</fullName>
    </recommendedName>
</protein>
<evidence type="ECO:0000256" key="5">
    <source>
        <dbReference type="ARBA" id="ARBA00022803"/>
    </source>
</evidence>
<evidence type="ECO:0000256" key="7">
    <source>
        <dbReference type="ARBA" id="ARBA00023242"/>
    </source>
</evidence>
<keyword evidence="8" id="KW-0966">Cell projection</keyword>
<evidence type="ECO:0000313" key="15">
    <source>
        <dbReference type="RefSeq" id="XP_005093649.2"/>
    </source>
</evidence>
<dbReference type="InterPro" id="IPR007052">
    <property type="entry name" value="CS_dom"/>
</dbReference>
<accession>A0ABM0JHB0</accession>
<feature type="region of interest" description="Disordered" evidence="12">
    <location>
        <begin position="183"/>
        <end position="222"/>
    </location>
</feature>
<comment type="subcellular location">
    <subcellularLocation>
        <location evidence="2">Cell projection</location>
        <location evidence="2">Neuron projection</location>
    </subcellularLocation>
    <subcellularLocation>
        <location evidence="9">Dynein axonemal particle</location>
    </subcellularLocation>
    <subcellularLocation>
        <location evidence="1">Nucleus</location>
    </subcellularLocation>
</comment>
<dbReference type="CDD" id="cd06469">
    <property type="entry name" value="p23_DYX1C1_like"/>
    <property type="match status" value="1"/>
</dbReference>
<dbReference type="PROSITE" id="PS51203">
    <property type="entry name" value="CS"/>
    <property type="match status" value="1"/>
</dbReference>
<dbReference type="Proteomes" id="UP000694888">
    <property type="component" value="Unplaced"/>
</dbReference>
<organism evidence="14 15">
    <name type="scientific">Aplysia californica</name>
    <name type="common">California sea hare</name>
    <dbReference type="NCBI Taxonomy" id="6500"/>
    <lineage>
        <taxon>Eukaryota</taxon>
        <taxon>Metazoa</taxon>
        <taxon>Spiralia</taxon>
        <taxon>Lophotrochozoa</taxon>
        <taxon>Mollusca</taxon>
        <taxon>Gastropoda</taxon>
        <taxon>Heterobranchia</taxon>
        <taxon>Euthyneura</taxon>
        <taxon>Tectipleura</taxon>
        <taxon>Aplysiida</taxon>
        <taxon>Aplysioidea</taxon>
        <taxon>Aplysiidae</taxon>
        <taxon>Aplysia</taxon>
    </lineage>
</organism>
<evidence type="ECO:0000256" key="9">
    <source>
        <dbReference type="ARBA" id="ARBA00024190"/>
    </source>
</evidence>
<evidence type="ECO:0000256" key="3">
    <source>
        <dbReference type="ARBA" id="ARBA00022490"/>
    </source>
</evidence>
<evidence type="ECO:0000256" key="10">
    <source>
        <dbReference type="ARBA" id="ARBA00024430"/>
    </source>
</evidence>
<name>A0ABM0JHB0_APLCA</name>
<evidence type="ECO:0000256" key="11">
    <source>
        <dbReference type="PROSITE-ProRule" id="PRU00339"/>
    </source>
</evidence>
<dbReference type="Pfam" id="PF13414">
    <property type="entry name" value="TPR_11"/>
    <property type="match status" value="1"/>
</dbReference>
<evidence type="ECO:0000256" key="8">
    <source>
        <dbReference type="ARBA" id="ARBA00023273"/>
    </source>
</evidence>
<keyword evidence="6" id="KW-0524">Neurogenesis</keyword>
<dbReference type="RefSeq" id="XP_005093649.2">
    <property type="nucleotide sequence ID" value="XM_005093592.3"/>
</dbReference>
<dbReference type="PANTHER" id="PTHR46492">
    <property type="entry name" value="DYNEIN ASSEMBLY FACTOR 4, AXONEMAL"/>
    <property type="match status" value="1"/>
</dbReference>
<keyword evidence="3" id="KW-0963">Cytoplasm</keyword>
<dbReference type="SUPFAM" id="SSF48452">
    <property type="entry name" value="TPR-like"/>
    <property type="match status" value="1"/>
</dbReference>
<gene>
    <name evidence="15" type="primary">LOC101854627</name>
</gene>
<evidence type="ECO:0000256" key="2">
    <source>
        <dbReference type="ARBA" id="ARBA00004487"/>
    </source>
</evidence>
<dbReference type="InterPro" id="IPR008978">
    <property type="entry name" value="HSP20-like_chaperone"/>
</dbReference>
<dbReference type="InterPro" id="IPR019734">
    <property type="entry name" value="TPR_rpt"/>
</dbReference>
<dbReference type="InterPro" id="IPR011990">
    <property type="entry name" value="TPR-like_helical_dom_sf"/>
</dbReference>
<feature type="repeat" description="TPR" evidence="11">
    <location>
        <begin position="275"/>
        <end position="308"/>
    </location>
</feature>